<dbReference type="RefSeq" id="WP_161702134.1">
    <property type="nucleotide sequence ID" value="NZ_JAAAHS010000260.1"/>
</dbReference>
<dbReference type="PANTHER" id="PTHR14136:SF17">
    <property type="entry name" value="BTB_POZ DOMAIN-CONTAINING PROTEIN KCTD9"/>
    <property type="match status" value="1"/>
</dbReference>
<name>A0A964UT06_9ACTN</name>
<evidence type="ECO:0008006" key="3">
    <source>
        <dbReference type="Google" id="ProtNLM"/>
    </source>
</evidence>
<dbReference type="EMBL" id="JAAAHS010000260">
    <property type="protein sequence ID" value="NBE54888.1"/>
    <property type="molecule type" value="Genomic_DNA"/>
</dbReference>
<evidence type="ECO:0000313" key="1">
    <source>
        <dbReference type="EMBL" id="NBE54888.1"/>
    </source>
</evidence>
<accession>A0A964UT06</accession>
<keyword evidence="2" id="KW-1185">Reference proteome</keyword>
<organism evidence="1 2">
    <name type="scientific">Streptomyces boluensis</name>
    <dbReference type="NCBI Taxonomy" id="1775135"/>
    <lineage>
        <taxon>Bacteria</taxon>
        <taxon>Bacillati</taxon>
        <taxon>Actinomycetota</taxon>
        <taxon>Actinomycetes</taxon>
        <taxon>Kitasatosporales</taxon>
        <taxon>Streptomycetaceae</taxon>
        <taxon>Streptomyces</taxon>
    </lineage>
</organism>
<dbReference type="PANTHER" id="PTHR14136">
    <property type="entry name" value="BTB_POZ DOMAIN-CONTAINING PROTEIN KCTD9"/>
    <property type="match status" value="1"/>
</dbReference>
<reference evidence="1" key="1">
    <citation type="submission" date="2020-01" db="EMBL/GenBank/DDBJ databases">
        <title>Whole-genome analyses of novel actinobacteria.</title>
        <authorList>
            <person name="Sahin N."/>
        </authorList>
    </citation>
    <scope>NUCLEOTIDE SEQUENCE</scope>
    <source>
        <strain evidence="1">YC537</strain>
    </source>
</reference>
<comment type="caution">
    <text evidence="1">The sequence shown here is derived from an EMBL/GenBank/DDBJ whole genome shotgun (WGS) entry which is preliminary data.</text>
</comment>
<evidence type="ECO:0000313" key="2">
    <source>
        <dbReference type="Proteomes" id="UP000598297"/>
    </source>
</evidence>
<dbReference type="AlphaFoldDB" id="A0A964UT06"/>
<proteinExistence type="predicted"/>
<dbReference type="Proteomes" id="UP000598297">
    <property type="component" value="Unassembled WGS sequence"/>
</dbReference>
<dbReference type="Gene3D" id="2.160.20.80">
    <property type="entry name" value="E3 ubiquitin-protein ligase SopA"/>
    <property type="match status" value="1"/>
</dbReference>
<dbReference type="OrthoDB" id="4563217at2"/>
<dbReference type="SUPFAM" id="SSF141571">
    <property type="entry name" value="Pentapeptide repeat-like"/>
    <property type="match status" value="1"/>
</dbReference>
<dbReference type="Pfam" id="PF00805">
    <property type="entry name" value="Pentapeptide"/>
    <property type="match status" value="1"/>
</dbReference>
<sequence length="257" mass="28006">MTDRYVQAIKLLASDKRHERLGGIYSLERIMNDSEKDHDTVVEVLSAFIRTQIEKKQKASTVTLPGNRTPSFIPGPVTERVEVTPWAEDMKAACNVLARSPIRERSHAADLSRVDMAQLDLGHLALTRANLQRVNLERACLSGSNLAGADLQGARLEFAHLEGSNLRGAYLVGADLMSARMTNANLAGAYLDEANLVDAYLAGANLQDSDLSVDQVVEAEIYTSTNLPTALSDDERIKARITQCEAARAGDGESRRG</sequence>
<protein>
    <recommendedName>
        <fullName evidence="3">Pentapeptide repeat-containing protein</fullName>
    </recommendedName>
</protein>
<dbReference type="InterPro" id="IPR051082">
    <property type="entry name" value="Pentapeptide-BTB/POZ_domain"/>
</dbReference>
<dbReference type="InterPro" id="IPR001646">
    <property type="entry name" value="5peptide_repeat"/>
</dbReference>
<gene>
    <name evidence="1" type="ORF">GUY60_26370</name>
</gene>